<feature type="compositionally biased region" description="Basic and acidic residues" evidence="1">
    <location>
        <begin position="303"/>
        <end position="321"/>
    </location>
</feature>
<proteinExistence type="predicted"/>
<feature type="compositionally biased region" description="Basic and acidic residues" evidence="1">
    <location>
        <begin position="70"/>
        <end position="89"/>
    </location>
</feature>
<feature type="compositionally biased region" description="Basic and acidic residues" evidence="1">
    <location>
        <begin position="508"/>
        <end position="531"/>
    </location>
</feature>
<dbReference type="Proteomes" id="UP000199569">
    <property type="component" value="Unassembled WGS sequence"/>
</dbReference>
<dbReference type="AlphaFoldDB" id="A0A1G5KLL5"/>
<feature type="compositionally biased region" description="Polar residues" evidence="1">
    <location>
        <begin position="246"/>
        <end position="264"/>
    </location>
</feature>
<feature type="compositionally biased region" description="Polar residues" evidence="1">
    <location>
        <begin position="562"/>
        <end position="574"/>
    </location>
</feature>
<feature type="compositionally biased region" description="Low complexity" evidence="1">
    <location>
        <begin position="422"/>
        <end position="443"/>
    </location>
</feature>
<evidence type="ECO:0000313" key="3">
    <source>
        <dbReference type="Proteomes" id="UP000199569"/>
    </source>
</evidence>
<accession>A0A1G5KLL5</accession>
<feature type="compositionally biased region" description="Basic and acidic residues" evidence="1">
    <location>
        <begin position="466"/>
        <end position="492"/>
    </location>
</feature>
<feature type="compositionally biased region" description="Basic and acidic residues" evidence="1">
    <location>
        <begin position="150"/>
        <end position="163"/>
    </location>
</feature>
<feature type="compositionally biased region" description="Basic and acidic residues" evidence="1">
    <location>
        <begin position="215"/>
        <end position="225"/>
    </location>
</feature>
<reference evidence="2 3" key="1">
    <citation type="submission" date="2016-10" db="EMBL/GenBank/DDBJ databases">
        <authorList>
            <person name="de Groot N.N."/>
        </authorList>
    </citation>
    <scope>NUCLEOTIDE SEQUENCE [LARGE SCALE GENOMIC DNA]</scope>
    <source>
        <strain evidence="2 3">CGMCC 1.7666</strain>
    </source>
</reference>
<feature type="compositionally biased region" description="Polar residues" evidence="1">
    <location>
        <begin position="411"/>
        <end position="421"/>
    </location>
</feature>
<name>A0A1G5KLL5_9HYPH</name>
<evidence type="ECO:0000256" key="1">
    <source>
        <dbReference type="SAM" id="MobiDB-lite"/>
    </source>
</evidence>
<protein>
    <submittedName>
        <fullName evidence="2">Uncharacterized protein</fullName>
    </submittedName>
</protein>
<organism evidence="2 3">
    <name type="scientific">Microvirga guangxiensis</name>
    <dbReference type="NCBI Taxonomy" id="549386"/>
    <lineage>
        <taxon>Bacteria</taxon>
        <taxon>Pseudomonadati</taxon>
        <taxon>Pseudomonadota</taxon>
        <taxon>Alphaproteobacteria</taxon>
        <taxon>Hyphomicrobiales</taxon>
        <taxon>Methylobacteriaceae</taxon>
        <taxon>Microvirga</taxon>
    </lineage>
</organism>
<evidence type="ECO:0000313" key="2">
    <source>
        <dbReference type="EMBL" id="SCZ01497.1"/>
    </source>
</evidence>
<keyword evidence="3" id="KW-1185">Reference proteome</keyword>
<feature type="compositionally biased region" description="Low complexity" evidence="1">
    <location>
        <begin position="351"/>
        <end position="365"/>
    </location>
</feature>
<feature type="compositionally biased region" description="Polar residues" evidence="1">
    <location>
        <begin position="366"/>
        <end position="400"/>
    </location>
</feature>
<gene>
    <name evidence="2" type="ORF">SAMN02927923_03450</name>
</gene>
<feature type="region of interest" description="Disordered" evidence="1">
    <location>
        <begin position="1"/>
        <end position="588"/>
    </location>
</feature>
<sequence length="588" mass="65248">MSTSNTPTRNTGARKTEPNGQPPSSPTQTGEPQPSRPNSHIPPPPKNKRKPFHHDGRKGPSHTRLPNRPQHLEVEEGQRPPQIRRDRPPNKKPTASETLNKTDRIRQTNAPFPKRQHTRPRNSNTTTDEPPRDQSVPENRPPDEPLNPVPEKKGDKAPREIQTETHNGNAIPSPATPPSHTSPEGKTATPYERDTTHDRKIQEHREQKQKRNPGRQRESPAEQHDNNGSQATIAHTKPRLPKHQTTDPAANDITNIKHNQNPATTKRRKRIPQARRKTRPPQANNPNESQDKPATLLKHRTDKQRNPDPTQARERSAKKADANQSQKGNRNRAANPRKAMTDAGKIETHKANNAAKDAARSNASATPHNNNRQNEISDTATATSPDVKNKTSHPPATTKQDPNRTTHRNATESSSGKQPHANSNGNSTPANSTTSSTYPPNQTKNGKEETKDANANTPKKPPANSKKQETSPPGDDKDHDSNKNAKTLDARNHTGIQAAASTQETESSQDRSATDDRIEPDIDTHEKDGQTKRSQVPNQDQDPKLNPGNGHAQEADHKNKQKPQNFNPLPNPNSRRQHNNTIKKDTGK</sequence>
<feature type="compositionally biased region" description="Basic and acidic residues" evidence="1">
    <location>
        <begin position="191"/>
        <end position="206"/>
    </location>
</feature>
<feature type="compositionally biased region" description="Polar residues" evidence="1">
    <location>
        <begin position="1"/>
        <end position="13"/>
    </location>
</feature>
<dbReference type="STRING" id="549386.SAMN02927923_03450"/>
<dbReference type="EMBL" id="FMVJ01000010">
    <property type="protein sequence ID" value="SCZ01497.1"/>
    <property type="molecule type" value="Genomic_DNA"/>
</dbReference>
<feature type="compositionally biased region" description="Basic residues" evidence="1">
    <location>
        <begin position="265"/>
        <end position="279"/>
    </location>
</feature>